<feature type="compositionally biased region" description="Polar residues" evidence="15">
    <location>
        <begin position="92"/>
        <end position="104"/>
    </location>
</feature>
<dbReference type="Gene3D" id="3.10.560.10">
    <property type="entry name" value="Outer membrane lipoprotein wza domain like"/>
    <property type="match status" value="6"/>
</dbReference>
<evidence type="ECO:0000256" key="5">
    <source>
        <dbReference type="ARBA" id="ARBA00022597"/>
    </source>
</evidence>
<accession>A0A494VN46</accession>
<dbReference type="Pfam" id="PF22461">
    <property type="entry name" value="SLBB_2"/>
    <property type="match status" value="1"/>
</dbReference>
<comment type="subcellular location">
    <subcellularLocation>
        <location evidence="1">Cell outer membrane</location>
        <topology evidence="1">Multi-pass membrane protein</topology>
    </subcellularLocation>
</comment>
<dbReference type="Pfam" id="PF02563">
    <property type="entry name" value="Poly_export"/>
    <property type="match status" value="1"/>
</dbReference>
<sequence>MSKRLLLSFLIVLFFYLKPDLATAQNIPDISTINIDNLSDQQLNQVLQQAHNNGLTDDQIVQQALSKGMSQSEASKLKSRISTLHNNGINLNSNDTTVSTSRKLNYSPDKDDTKGKTHQTTGLPVFGADLFKSSSTSFEPNLKIATPINYILGPDDQLTINVYGHSLVNWKLEVSPEGNINIPGVGILNVGGKTIEQATTAIKTRLAANNYAIGRGTNVQVSLGNIRSIKVIMVGQLEKPGTYTLPSLATVFNALYAAGGTNNNGSLRQIEIIRNNRILRRLDVYDFLVKGDQKNNIALEDQDIVRVPTYRTRVAMSGQVKISAYFEVLSGENLQDVINFAGGFTDSAYTARIKVSQISDQQRKLTDVFEADYKNYIPLRGDQYFVEPVLNRFENRVTINGAVFRPGDYELEAGLTLSQLIKKAAGLKEDAFMGRGSIVRLKPDNTTEQISFNVTDVINKTKDLALQREDVIEISSIFSLRDQYRVTIKGEIRAPGTFAYADSMSVADLIVKAGGFSEGASAKRIEVSRRVFDSDPRVKSSAVAQVFNVDIDPKLGFADAHFTLKPFDVVSVYTLPGFEVQKTIKVEGEVLYPGYYTIRKKNETISDIITRAGGLSAAADVDGGTLKRDNIAILGVDKNRVDTAAIAREQTARMNRLKQSFRDSTSNTPTDQQLRNNYVGIDLANILAKPGSSIDIIMEDGDIIRIPKLQQIVRVNGEVLFPSAVVYDKHKDFKGYVLNAGGYSPTALKRGAYVVYPNGTVKGTSKFLFFNSHPEVKPGSEIYIPKKPVHRGLSAGEVIGLSSGLASIAAVILGILSLHK</sequence>
<dbReference type="PANTHER" id="PTHR33619">
    <property type="entry name" value="POLYSACCHARIDE EXPORT PROTEIN GFCE-RELATED"/>
    <property type="match status" value="1"/>
</dbReference>
<dbReference type="InterPro" id="IPR003715">
    <property type="entry name" value="Poly_export_N"/>
</dbReference>
<dbReference type="InterPro" id="IPR019554">
    <property type="entry name" value="Soluble_ligand-bd"/>
</dbReference>
<feature type="domain" description="Soluble ligand binding" evidence="19">
    <location>
        <begin position="485"/>
        <end position="530"/>
    </location>
</feature>
<evidence type="ECO:0000259" key="19">
    <source>
        <dbReference type="Pfam" id="PF10531"/>
    </source>
</evidence>
<keyword evidence="12" id="KW-0564">Palmitate</keyword>
<keyword evidence="3" id="KW-0813">Transport</keyword>
<comment type="similarity">
    <text evidence="2">Belongs to the BexD/CtrA/VexA family.</text>
</comment>
<feature type="domain" description="Soluble ligand binding" evidence="19">
    <location>
        <begin position="396"/>
        <end position="441"/>
    </location>
</feature>
<keyword evidence="5" id="KW-0762">Sugar transport</keyword>
<keyword evidence="11 16" id="KW-0472">Membrane</keyword>
<evidence type="ECO:0000256" key="1">
    <source>
        <dbReference type="ARBA" id="ARBA00004571"/>
    </source>
</evidence>
<feature type="chain" id="PRO_5019801134" evidence="17">
    <location>
        <begin position="25"/>
        <end position="820"/>
    </location>
</feature>
<keyword evidence="8" id="KW-0625">Polysaccharide transport</keyword>
<dbReference type="OrthoDB" id="9808948at2"/>
<evidence type="ECO:0000256" key="10">
    <source>
        <dbReference type="ARBA" id="ARBA00023114"/>
    </source>
</evidence>
<gene>
    <name evidence="21" type="ORF">HYN43_007410</name>
</gene>
<dbReference type="GO" id="GO:0009279">
    <property type="term" value="C:cell outer membrane"/>
    <property type="evidence" value="ECO:0007669"/>
    <property type="project" value="UniProtKB-SubCell"/>
</dbReference>
<dbReference type="Proteomes" id="UP000270046">
    <property type="component" value="Chromosome"/>
</dbReference>
<keyword evidence="7 17" id="KW-0732">Signal</keyword>
<keyword evidence="16" id="KW-1133">Transmembrane helix</keyword>
<protein>
    <submittedName>
        <fullName evidence="21">Capsule biosynthesis protein</fullName>
    </submittedName>
</protein>
<feature type="transmembrane region" description="Helical" evidence="16">
    <location>
        <begin position="798"/>
        <end position="818"/>
    </location>
</feature>
<dbReference type="RefSeq" id="WP_119408835.1">
    <property type="nucleotide sequence ID" value="NZ_CP032869.1"/>
</dbReference>
<evidence type="ECO:0000259" key="20">
    <source>
        <dbReference type="Pfam" id="PF22461"/>
    </source>
</evidence>
<evidence type="ECO:0000256" key="15">
    <source>
        <dbReference type="SAM" id="MobiDB-lite"/>
    </source>
</evidence>
<feature type="domain" description="Polysaccharide export protein N-terminal" evidence="18">
    <location>
        <begin position="148"/>
        <end position="221"/>
    </location>
</feature>
<dbReference type="EMBL" id="CP032869">
    <property type="protein sequence ID" value="AYL95131.1"/>
    <property type="molecule type" value="Genomic_DNA"/>
</dbReference>
<keyword evidence="10" id="KW-0626">Porin</keyword>
<name>A0A494VN46_9SPHI</name>
<evidence type="ECO:0000256" key="12">
    <source>
        <dbReference type="ARBA" id="ARBA00023139"/>
    </source>
</evidence>
<feature type="domain" description="Soluble ligand binding" evidence="19">
    <location>
        <begin position="314"/>
        <end position="358"/>
    </location>
</feature>
<evidence type="ECO:0000256" key="2">
    <source>
        <dbReference type="ARBA" id="ARBA00009450"/>
    </source>
</evidence>
<organism evidence="21 22">
    <name type="scientific">Mucilaginibacter celer</name>
    <dbReference type="NCBI Taxonomy" id="2305508"/>
    <lineage>
        <taxon>Bacteria</taxon>
        <taxon>Pseudomonadati</taxon>
        <taxon>Bacteroidota</taxon>
        <taxon>Sphingobacteriia</taxon>
        <taxon>Sphingobacteriales</taxon>
        <taxon>Sphingobacteriaceae</taxon>
        <taxon>Mucilaginibacter</taxon>
    </lineage>
</organism>
<keyword evidence="13" id="KW-0998">Cell outer membrane</keyword>
<evidence type="ECO:0000313" key="21">
    <source>
        <dbReference type="EMBL" id="AYL95131.1"/>
    </source>
</evidence>
<evidence type="ECO:0000256" key="9">
    <source>
        <dbReference type="ARBA" id="ARBA00023065"/>
    </source>
</evidence>
<evidence type="ECO:0000256" key="6">
    <source>
        <dbReference type="ARBA" id="ARBA00022692"/>
    </source>
</evidence>
<feature type="signal peptide" evidence="17">
    <location>
        <begin position="1"/>
        <end position="24"/>
    </location>
</feature>
<dbReference type="GO" id="GO:0046930">
    <property type="term" value="C:pore complex"/>
    <property type="evidence" value="ECO:0007669"/>
    <property type="project" value="UniProtKB-KW"/>
</dbReference>
<feature type="region of interest" description="Disordered" evidence="15">
    <location>
        <begin position="92"/>
        <end position="119"/>
    </location>
</feature>
<reference evidence="21 22" key="1">
    <citation type="submission" date="2018-10" db="EMBL/GenBank/DDBJ databases">
        <title>Genome sequencing of Mucilaginibacter sp. HYN0043.</title>
        <authorList>
            <person name="Kim M."/>
            <person name="Yi H."/>
        </authorList>
    </citation>
    <scope>NUCLEOTIDE SEQUENCE [LARGE SCALE GENOMIC DNA]</scope>
    <source>
        <strain evidence="21 22">HYN0043</strain>
    </source>
</reference>
<evidence type="ECO:0000313" key="22">
    <source>
        <dbReference type="Proteomes" id="UP000270046"/>
    </source>
</evidence>
<feature type="domain" description="Soluble ligand binding" evidence="19">
    <location>
        <begin position="584"/>
        <end position="621"/>
    </location>
</feature>
<evidence type="ECO:0000256" key="16">
    <source>
        <dbReference type="SAM" id="Phobius"/>
    </source>
</evidence>
<keyword evidence="6 16" id="KW-0812">Transmembrane</keyword>
<keyword evidence="9" id="KW-0406">Ion transport</keyword>
<dbReference type="GO" id="GO:0015288">
    <property type="term" value="F:porin activity"/>
    <property type="evidence" value="ECO:0007669"/>
    <property type="project" value="UniProtKB-KW"/>
</dbReference>
<dbReference type="KEGG" id="muh:HYN43_007410"/>
<dbReference type="PANTHER" id="PTHR33619:SF3">
    <property type="entry name" value="POLYSACCHARIDE EXPORT PROTEIN GFCE-RELATED"/>
    <property type="match status" value="1"/>
</dbReference>
<dbReference type="InterPro" id="IPR054765">
    <property type="entry name" value="SLBB_dom"/>
</dbReference>
<dbReference type="AlphaFoldDB" id="A0A494VN46"/>
<keyword evidence="4" id="KW-1134">Transmembrane beta strand</keyword>
<dbReference type="InterPro" id="IPR049712">
    <property type="entry name" value="Poly_export"/>
</dbReference>
<proteinExistence type="inferred from homology"/>
<evidence type="ECO:0000256" key="17">
    <source>
        <dbReference type="SAM" id="SignalP"/>
    </source>
</evidence>
<evidence type="ECO:0000256" key="13">
    <source>
        <dbReference type="ARBA" id="ARBA00023237"/>
    </source>
</evidence>
<evidence type="ECO:0000256" key="14">
    <source>
        <dbReference type="ARBA" id="ARBA00023288"/>
    </source>
</evidence>
<evidence type="ECO:0000259" key="18">
    <source>
        <dbReference type="Pfam" id="PF02563"/>
    </source>
</evidence>
<dbReference type="Gene3D" id="3.30.1950.10">
    <property type="entry name" value="wza like domain"/>
    <property type="match status" value="1"/>
</dbReference>
<dbReference type="GO" id="GO:0015159">
    <property type="term" value="F:polysaccharide transmembrane transporter activity"/>
    <property type="evidence" value="ECO:0007669"/>
    <property type="project" value="InterPro"/>
</dbReference>
<evidence type="ECO:0000256" key="3">
    <source>
        <dbReference type="ARBA" id="ARBA00022448"/>
    </source>
</evidence>
<keyword evidence="22" id="KW-1185">Reference proteome</keyword>
<feature type="domain" description="SLBB" evidence="20">
    <location>
        <begin position="230"/>
        <end position="307"/>
    </location>
</feature>
<evidence type="ECO:0000256" key="11">
    <source>
        <dbReference type="ARBA" id="ARBA00023136"/>
    </source>
</evidence>
<dbReference type="Pfam" id="PF10531">
    <property type="entry name" value="SLBB"/>
    <property type="match status" value="4"/>
</dbReference>
<evidence type="ECO:0000256" key="7">
    <source>
        <dbReference type="ARBA" id="ARBA00022729"/>
    </source>
</evidence>
<evidence type="ECO:0000256" key="4">
    <source>
        <dbReference type="ARBA" id="ARBA00022452"/>
    </source>
</evidence>
<keyword evidence="14" id="KW-0449">Lipoprotein</keyword>
<evidence type="ECO:0000256" key="8">
    <source>
        <dbReference type="ARBA" id="ARBA00023047"/>
    </source>
</evidence>
<dbReference type="GO" id="GO:0006811">
    <property type="term" value="P:monoatomic ion transport"/>
    <property type="evidence" value="ECO:0007669"/>
    <property type="project" value="UniProtKB-KW"/>
</dbReference>